<accession>A0A5B7TVE2</accession>
<evidence type="ECO:0000313" key="1">
    <source>
        <dbReference type="EMBL" id="QCX38612.1"/>
    </source>
</evidence>
<dbReference type="Proteomes" id="UP000306229">
    <property type="component" value="Chromosome"/>
</dbReference>
<keyword evidence="2" id="KW-1185">Reference proteome</keyword>
<dbReference type="PANTHER" id="PTHR34986">
    <property type="entry name" value="EVOLVED BETA-GALACTOSIDASE SUBUNIT BETA"/>
    <property type="match status" value="1"/>
</dbReference>
<dbReference type="SUPFAM" id="SSF51197">
    <property type="entry name" value="Clavaminate synthase-like"/>
    <property type="match status" value="1"/>
</dbReference>
<dbReference type="PANTHER" id="PTHR34986:SF1">
    <property type="entry name" value="PROTEIN YIAL"/>
    <property type="match status" value="1"/>
</dbReference>
<sequence length="152" mass="17553">MIFDKIENCALYSEINARFKTAFNYIATTDLEKIELGKHAIHQEQIFALVNTYETKNNSEGFLEAHRNYIDIHIMLSGEEKIGITTLIGQSAIKKYDAKNDYELFNEKYDTITLKRGMFAMLFPSDLHKPGITISRTTKVKKLVIKVKYSHI</sequence>
<dbReference type="RefSeq" id="WP_138949506.1">
    <property type="nucleotide sequence ID" value="NZ_CP040749.1"/>
</dbReference>
<gene>
    <name evidence="1" type="ORF">FF125_09270</name>
</gene>
<protein>
    <submittedName>
        <fullName evidence="1">DUF386 domain-containing protein</fullName>
    </submittedName>
</protein>
<dbReference type="InterPro" id="IPR004375">
    <property type="entry name" value="NanQ/TabA/YiaL"/>
</dbReference>
<dbReference type="GO" id="GO:0005829">
    <property type="term" value="C:cytosol"/>
    <property type="evidence" value="ECO:0007669"/>
    <property type="project" value="TreeGrafter"/>
</dbReference>
<dbReference type="OrthoDB" id="9792756at2"/>
<organism evidence="1 2">
    <name type="scientific">Aureibaculum algae</name>
    <dbReference type="NCBI Taxonomy" id="2584122"/>
    <lineage>
        <taxon>Bacteria</taxon>
        <taxon>Pseudomonadati</taxon>
        <taxon>Bacteroidota</taxon>
        <taxon>Flavobacteriia</taxon>
        <taxon>Flavobacteriales</taxon>
        <taxon>Flavobacteriaceae</taxon>
        <taxon>Aureibaculum</taxon>
    </lineage>
</organism>
<dbReference type="Pfam" id="PF04074">
    <property type="entry name" value="DUF386"/>
    <property type="match status" value="1"/>
</dbReference>
<dbReference type="NCBIfam" id="TIGR00022">
    <property type="entry name" value="YhcH/YjgK/YiaL family protein"/>
    <property type="match status" value="1"/>
</dbReference>
<reference evidence="1 2" key="1">
    <citation type="submission" date="2019-05" db="EMBL/GenBank/DDBJ databases">
        <title>Algicella ahnfeltiae gen. nov., sp. nov., a novel marine bacterium of the family Flavobacteriaceae isolated from a red alga.</title>
        <authorList>
            <person name="Nedashkovskaya O.I."/>
            <person name="Kukhlevskiy A.D."/>
            <person name="Kim S.-G."/>
            <person name="Zhukova N.V."/>
            <person name="Mikhailov V.V."/>
        </authorList>
    </citation>
    <scope>NUCLEOTIDE SEQUENCE [LARGE SCALE GENOMIC DNA]</scope>
    <source>
        <strain evidence="1 2">10Alg115</strain>
    </source>
</reference>
<name>A0A5B7TVE2_9FLAO</name>
<dbReference type="KEGG" id="fbe:FF125_09270"/>
<proteinExistence type="predicted"/>
<dbReference type="AlphaFoldDB" id="A0A5B7TVE2"/>
<dbReference type="Gene3D" id="2.60.120.370">
    <property type="entry name" value="YhcH/YjgK/YiaL"/>
    <property type="match status" value="1"/>
</dbReference>
<dbReference type="InterPro" id="IPR037012">
    <property type="entry name" value="NanQ/TabA/YiaL_sf"/>
</dbReference>
<dbReference type="EMBL" id="CP040749">
    <property type="protein sequence ID" value="QCX38612.1"/>
    <property type="molecule type" value="Genomic_DNA"/>
</dbReference>
<evidence type="ECO:0000313" key="2">
    <source>
        <dbReference type="Proteomes" id="UP000306229"/>
    </source>
</evidence>